<name>A0A1I7N5P1_9HYPH</name>
<dbReference type="Proteomes" id="UP000199423">
    <property type="component" value="Unassembled WGS sequence"/>
</dbReference>
<gene>
    <name evidence="1" type="ORF">SAMN04488557_1381</name>
</gene>
<evidence type="ECO:0000313" key="2">
    <source>
        <dbReference type="Proteomes" id="UP000199423"/>
    </source>
</evidence>
<keyword evidence="2" id="KW-1185">Reference proteome</keyword>
<proteinExistence type="predicted"/>
<evidence type="ECO:0000313" key="1">
    <source>
        <dbReference type="EMBL" id="SFV29984.1"/>
    </source>
</evidence>
<sequence>MLIQYSNILRRAAYRPHGDAIPFAHLFSEFGETPPTTGKRLFYSARNPLT</sequence>
<dbReference type="AlphaFoldDB" id="A0A1I7N5P1"/>
<organism evidence="1 2">
    <name type="scientific">Hyphomicrobium facile</name>
    <dbReference type="NCBI Taxonomy" id="51670"/>
    <lineage>
        <taxon>Bacteria</taxon>
        <taxon>Pseudomonadati</taxon>
        <taxon>Pseudomonadota</taxon>
        <taxon>Alphaproteobacteria</taxon>
        <taxon>Hyphomicrobiales</taxon>
        <taxon>Hyphomicrobiaceae</taxon>
        <taxon>Hyphomicrobium</taxon>
    </lineage>
</organism>
<dbReference type="EMBL" id="FPCH01000001">
    <property type="protein sequence ID" value="SFV29984.1"/>
    <property type="molecule type" value="Genomic_DNA"/>
</dbReference>
<accession>A0A1I7N5P1</accession>
<protein>
    <submittedName>
        <fullName evidence="1">Uncharacterized protein</fullName>
    </submittedName>
</protein>
<reference evidence="2" key="1">
    <citation type="submission" date="2016-10" db="EMBL/GenBank/DDBJ databases">
        <authorList>
            <person name="Varghese N."/>
            <person name="Submissions S."/>
        </authorList>
    </citation>
    <scope>NUCLEOTIDE SEQUENCE [LARGE SCALE GENOMIC DNA]</scope>
    <source>
        <strain evidence="2">DSM 1565</strain>
    </source>
</reference>